<proteinExistence type="predicted"/>
<dbReference type="Proteomes" id="UP000317550">
    <property type="component" value="Chromosome"/>
</dbReference>
<dbReference type="PANTHER" id="PTHR35006">
    <property type="entry name" value="GLYOXALASE FAMILY PROTEIN (AFU_ORTHOLOGUE AFUA_5G14830)"/>
    <property type="match status" value="1"/>
</dbReference>
<dbReference type="AlphaFoldDB" id="A0A516SFR4"/>
<name>A0A516SFR4_9NEIS</name>
<dbReference type="EMBL" id="CP041730">
    <property type="protein sequence ID" value="QDQ27001.1"/>
    <property type="molecule type" value="Genomic_DNA"/>
</dbReference>
<dbReference type="InterPro" id="IPR004360">
    <property type="entry name" value="Glyas_Fos-R_dOase_dom"/>
</dbReference>
<evidence type="ECO:0000259" key="1">
    <source>
        <dbReference type="PROSITE" id="PS51819"/>
    </source>
</evidence>
<protein>
    <submittedName>
        <fullName evidence="2">VOC family protein</fullName>
    </submittedName>
</protein>
<dbReference type="InterPro" id="IPR029068">
    <property type="entry name" value="Glyas_Bleomycin-R_OHBP_Dase"/>
</dbReference>
<dbReference type="PANTHER" id="PTHR35006:SF4">
    <property type="entry name" value="BLR7706 PROTEIN"/>
    <property type="match status" value="1"/>
</dbReference>
<dbReference type="SUPFAM" id="SSF54593">
    <property type="entry name" value="Glyoxalase/Bleomycin resistance protein/Dihydroxybiphenyl dioxygenase"/>
    <property type="match status" value="1"/>
</dbReference>
<reference evidence="3" key="1">
    <citation type="submission" date="2019-07" db="EMBL/GenBank/DDBJ databases">
        <title>Chitinimonas sp. nov., isolated from Ny-Alesund, arctica soil.</title>
        <authorList>
            <person name="Xu Q."/>
            <person name="Peng F."/>
        </authorList>
    </citation>
    <scope>NUCLEOTIDE SEQUENCE [LARGE SCALE GENOMIC DNA]</scope>
    <source>
        <strain evidence="3">R3-44</strain>
    </source>
</reference>
<dbReference type="Gene3D" id="3.10.180.10">
    <property type="entry name" value="2,3-Dihydroxybiphenyl 1,2-Dioxygenase, domain 1"/>
    <property type="match status" value="1"/>
</dbReference>
<dbReference type="OrthoDB" id="5242506at2"/>
<sequence>MLHHLSFGVRDLTRAGAFYDAALGALGFRRVFEDDTAIGYGLMDEQDLLCLKLRDDAHPPGDGFHLAFAAPSRAAVDAFHAAALRTGGRDNGAPGLRDDYGPHYYAAFLLDPDGYRVEAVFNAPVAAPSNNAI</sequence>
<dbReference type="PROSITE" id="PS51819">
    <property type="entry name" value="VOC"/>
    <property type="match status" value="1"/>
</dbReference>
<dbReference type="CDD" id="cd07262">
    <property type="entry name" value="VOC_like"/>
    <property type="match status" value="1"/>
</dbReference>
<dbReference type="InterPro" id="IPR037523">
    <property type="entry name" value="VOC_core"/>
</dbReference>
<evidence type="ECO:0000313" key="2">
    <source>
        <dbReference type="EMBL" id="QDQ27001.1"/>
    </source>
</evidence>
<gene>
    <name evidence="2" type="ORF">FNU76_11870</name>
</gene>
<keyword evidence="3" id="KW-1185">Reference proteome</keyword>
<accession>A0A516SFR4</accession>
<organism evidence="2 3">
    <name type="scientific">Chitinimonas arctica</name>
    <dbReference type="NCBI Taxonomy" id="2594795"/>
    <lineage>
        <taxon>Bacteria</taxon>
        <taxon>Pseudomonadati</taxon>
        <taxon>Pseudomonadota</taxon>
        <taxon>Betaproteobacteria</taxon>
        <taxon>Neisseriales</taxon>
        <taxon>Chitinibacteraceae</taxon>
        <taxon>Chitinimonas</taxon>
    </lineage>
</organism>
<dbReference type="KEGG" id="cari:FNU76_11870"/>
<evidence type="ECO:0000313" key="3">
    <source>
        <dbReference type="Proteomes" id="UP000317550"/>
    </source>
</evidence>
<dbReference type="Pfam" id="PF00903">
    <property type="entry name" value="Glyoxalase"/>
    <property type="match status" value="1"/>
</dbReference>
<dbReference type="RefSeq" id="WP_144278394.1">
    <property type="nucleotide sequence ID" value="NZ_CP041730.1"/>
</dbReference>
<feature type="domain" description="VOC" evidence="1">
    <location>
        <begin position="1"/>
        <end position="122"/>
    </location>
</feature>